<dbReference type="SMART" id="SM00342">
    <property type="entry name" value="HTH_ARAC"/>
    <property type="match status" value="1"/>
</dbReference>
<dbReference type="EMBL" id="JAUOEK010000084">
    <property type="protein sequence ID" value="MDO5969627.1"/>
    <property type="molecule type" value="Genomic_DNA"/>
</dbReference>
<keyword evidence="2" id="KW-0238">DNA-binding</keyword>
<dbReference type="RefSeq" id="WP_303277324.1">
    <property type="nucleotide sequence ID" value="NZ_JAUOEK010000084.1"/>
</dbReference>
<reference evidence="5" key="1">
    <citation type="submission" date="2023-07" db="EMBL/GenBank/DDBJ databases">
        <title>Two novel species in the genus Flavivirga.</title>
        <authorList>
            <person name="Kwon K."/>
        </authorList>
    </citation>
    <scope>NUCLEOTIDE SEQUENCE</scope>
    <source>
        <strain evidence="5">KCTC 52353</strain>
    </source>
</reference>
<organism evidence="5 6">
    <name type="scientific">Flavivirga aquimarina</name>
    <dbReference type="NCBI Taxonomy" id="2027862"/>
    <lineage>
        <taxon>Bacteria</taxon>
        <taxon>Pseudomonadati</taxon>
        <taxon>Bacteroidota</taxon>
        <taxon>Flavobacteriia</taxon>
        <taxon>Flavobacteriales</taxon>
        <taxon>Flavobacteriaceae</taxon>
        <taxon>Flavivirga</taxon>
    </lineage>
</organism>
<evidence type="ECO:0000313" key="6">
    <source>
        <dbReference type="Proteomes" id="UP001176883"/>
    </source>
</evidence>
<dbReference type="PANTHER" id="PTHR43280">
    <property type="entry name" value="ARAC-FAMILY TRANSCRIPTIONAL REGULATOR"/>
    <property type="match status" value="1"/>
</dbReference>
<comment type="caution">
    <text evidence="5">The sequence shown here is derived from an EMBL/GenBank/DDBJ whole genome shotgun (WGS) entry which is preliminary data.</text>
</comment>
<dbReference type="Proteomes" id="UP001176883">
    <property type="component" value="Unassembled WGS sequence"/>
</dbReference>
<proteinExistence type="predicted"/>
<evidence type="ECO:0000256" key="2">
    <source>
        <dbReference type="ARBA" id="ARBA00023125"/>
    </source>
</evidence>
<protein>
    <submittedName>
        <fullName evidence="5">Helix-turn-helix domain-containing protein</fullName>
    </submittedName>
</protein>
<dbReference type="Gene3D" id="1.10.10.60">
    <property type="entry name" value="Homeodomain-like"/>
    <property type="match status" value="1"/>
</dbReference>
<sequence>MNVQHYKPKNETLRRYIDGYYFMAKGKSKLPLHYITFPYNLCFVSTTQNSDVKIEEGQILVTPSEKEKVVTDLVLRYTKPFKVTFQEPTNEITIKFKPLGLNYFITNLSDYFISGFCMDFQPFDDLNTKMQSIIDIENRDEQIEHLENYWLSKLKNIETDRIENIIADLESDHSIADISKKHQISRQYLNRIFFNTVGKTPSEYRKVHKFRNALLDFQKVNNLTELSYKSLFYDQSHFIKEFKSLTNINPSLFFKSIDSSEDVVWLSI</sequence>
<dbReference type="Pfam" id="PF12833">
    <property type="entry name" value="HTH_18"/>
    <property type="match status" value="1"/>
</dbReference>
<evidence type="ECO:0000256" key="1">
    <source>
        <dbReference type="ARBA" id="ARBA00023015"/>
    </source>
</evidence>
<keyword evidence="1" id="KW-0805">Transcription regulation</keyword>
<dbReference type="InterPro" id="IPR009057">
    <property type="entry name" value="Homeodomain-like_sf"/>
</dbReference>
<evidence type="ECO:0000259" key="4">
    <source>
        <dbReference type="PROSITE" id="PS01124"/>
    </source>
</evidence>
<gene>
    <name evidence="5" type="ORF">Q4Q35_07395</name>
</gene>
<dbReference type="InterPro" id="IPR018060">
    <property type="entry name" value="HTH_AraC"/>
</dbReference>
<dbReference type="SUPFAM" id="SSF46689">
    <property type="entry name" value="Homeodomain-like"/>
    <property type="match status" value="1"/>
</dbReference>
<dbReference type="PROSITE" id="PS01124">
    <property type="entry name" value="HTH_ARAC_FAMILY_2"/>
    <property type="match status" value="1"/>
</dbReference>
<name>A0ABT8W992_9FLAO</name>
<dbReference type="PANTHER" id="PTHR43280:SF2">
    <property type="entry name" value="HTH-TYPE TRANSCRIPTIONAL REGULATOR EXSA"/>
    <property type="match status" value="1"/>
</dbReference>
<evidence type="ECO:0000256" key="3">
    <source>
        <dbReference type="ARBA" id="ARBA00023163"/>
    </source>
</evidence>
<keyword evidence="6" id="KW-1185">Reference proteome</keyword>
<accession>A0ABT8W992</accession>
<evidence type="ECO:0000313" key="5">
    <source>
        <dbReference type="EMBL" id="MDO5969627.1"/>
    </source>
</evidence>
<keyword evidence="3" id="KW-0804">Transcription</keyword>
<feature type="domain" description="HTH araC/xylS-type" evidence="4">
    <location>
        <begin position="159"/>
        <end position="256"/>
    </location>
</feature>